<evidence type="ECO:0000313" key="2">
    <source>
        <dbReference type="Proteomes" id="UP000824469"/>
    </source>
</evidence>
<sequence length="114" mass="12883">GGHMTIITIPICTLGYIGPKDWPPVHANWPPPPLNLANCPYTIPNWVIRVTTCPYRVSLRTVIVAKSGLPRFGWYYSVNEPPTIVYIYLSLWHHRSACLPPARPALWCTIGYGR</sequence>
<reference evidence="1 2" key="1">
    <citation type="journal article" date="2021" name="Nat. Plants">
        <title>The Taxus genome provides insights into paclitaxel biosynthesis.</title>
        <authorList>
            <person name="Xiong X."/>
            <person name="Gou J."/>
            <person name="Liao Q."/>
            <person name="Li Y."/>
            <person name="Zhou Q."/>
            <person name="Bi G."/>
            <person name="Li C."/>
            <person name="Du R."/>
            <person name="Wang X."/>
            <person name="Sun T."/>
            <person name="Guo L."/>
            <person name="Liang H."/>
            <person name="Lu P."/>
            <person name="Wu Y."/>
            <person name="Zhang Z."/>
            <person name="Ro D.K."/>
            <person name="Shang Y."/>
            <person name="Huang S."/>
            <person name="Yan J."/>
        </authorList>
    </citation>
    <scope>NUCLEOTIDE SEQUENCE [LARGE SCALE GENOMIC DNA]</scope>
    <source>
        <strain evidence="1">Ta-2019</strain>
    </source>
</reference>
<dbReference type="EMBL" id="JAHRHJ020000006">
    <property type="protein sequence ID" value="KAH9313122.1"/>
    <property type="molecule type" value="Genomic_DNA"/>
</dbReference>
<protein>
    <submittedName>
        <fullName evidence="1">Uncharacterized protein</fullName>
    </submittedName>
</protein>
<name>A0AA38FZ35_TAXCH</name>
<feature type="non-terminal residue" evidence="1">
    <location>
        <position position="1"/>
    </location>
</feature>
<organism evidence="1 2">
    <name type="scientific">Taxus chinensis</name>
    <name type="common">Chinese yew</name>
    <name type="synonym">Taxus wallichiana var. chinensis</name>
    <dbReference type="NCBI Taxonomy" id="29808"/>
    <lineage>
        <taxon>Eukaryota</taxon>
        <taxon>Viridiplantae</taxon>
        <taxon>Streptophyta</taxon>
        <taxon>Embryophyta</taxon>
        <taxon>Tracheophyta</taxon>
        <taxon>Spermatophyta</taxon>
        <taxon>Pinopsida</taxon>
        <taxon>Pinidae</taxon>
        <taxon>Conifers II</taxon>
        <taxon>Cupressales</taxon>
        <taxon>Taxaceae</taxon>
        <taxon>Taxus</taxon>
    </lineage>
</organism>
<dbReference type="AlphaFoldDB" id="A0AA38FZ35"/>
<evidence type="ECO:0000313" key="1">
    <source>
        <dbReference type="EMBL" id="KAH9313122.1"/>
    </source>
</evidence>
<keyword evidence="2" id="KW-1185">Reference proteome</keyword>
<feature type="non-terminal residue" evidence="1">
    <location>
        <position position="114"/>
    </location>
</feature>
<comment type="caution">
    <text evidence="1">The sequence shown here is derived from an EMBL/GenBank/DDBJ whole genome shotgun (WGS) entry which is preliminary data.</text>
</comment>
<dbReference type="Proteomes" id="UP000824469">
    <property type="component" value="Unassembled WGS sequence"/>
</dbReference>
<accession>A0AA38FZ35</accession>
<gene>
    <name evidence="1" type="ORF">KI387_028157</name>
</gene>
<proteinExistence type="predicted"/>